<comment type="caution">
    <text evidence="2">The sequence shown here is derived from an EMBL/GenBank/DDBJ whole genome shotgun (WGS) entry which is preliminary data.</text>
</comment>
<dbReference type="NCBIfam" id="TIGR03980">
    <property type="entry name" value="prismane_assoc"/>
    <property type="match status" value="1"/>
</dbReference>
<dbReference type="SUPFAM" id="SSF140683">
    <property type="entry name" value="SP0561-like"/>
    <property type="match status" value="1"/>
</dbReference>
<feature type="domain" description="DUF1858" evidence="1">
    <location>
        <begin position="3"/>
        <end position="56"/>
    </location>
</feature>
<dbReference type="Proteomes" id="UP000030014">
    <property type="component" value="Unassembled WGS sequence"/>
</dbReference>
<evidence type="ECO:0000259" key="1">
    <source>
        <dbReference type="Pfam" id="PF08984"/>
    </source>
</evidence>
<sequence>MKITKDMTIGEIVRNFPSSIEILMSFGMGCVGCPSAQGESLEEAAMVHGMDIEKLLEALNKAI</sequence>
<evidence type="ECO:0000313" key="2">
    <source>
        <dbReference type="EMBL" id="KGM98940.1"/>
    </source>
</evidence>
<protein>
    <submittedName>
        <fullName evidence="2">Disulfide oxidoreductase</fullName>
    </submittedName>
</protein>
<dbReference type="PANTHER" id="PTHR39341:SF1">
    <property type="entry name" value="DUF1858 DOMAIN-CONTAINING PROTEIN"/>
    <property type="match status" value="1"/>
</dbReference>
<dbReference type="EMBL" id="JDRY01000042">
    <property type="protein sequence ID" value="KGM98940.1"/>
    <property type="molecule type" value="Genomic_DNA"/>
</dbReference>
<accession>A0A0A0IH97</accession>
<proteinExistence type="predicted"/>
<dbReference type="Pfam" id="PF08984">
    <property type="entry name" value="DUF1858"/>
    <property type="match status" value="1"/>
</dbReference>
<dbReference type="InterPro" id="IPR038062">
    <property type="entry name" value="ScdA-like_N_sf"/>
</dbReference>
<organism evidence="2 3">
    <name type="scientific">Clostridium botulinum C/D str. DC5</name>
    <dbReference type="NCBI Taxonomy" id="1443128"/>
    <lineage>
        <taxon>Bacteria</taxon>
        <taxon>Bacillati</taxon>
        <taxon>Bacillota</taxon>
        <taxon>Clostridia</taxon>
        <taxon>Eubacteriales</taxon>
        <taxon>Clostridiaceae</taxon>
        <taxon>Clostridium</taxon>
    </lineage>
</organism>
<reference evidence="2 3" key="1">
    <citation type="submission" date="2014-01" db="EMBL/GenBank/DDBJ databases">
        <title>Plasmidome dynamics in the species complex Clostridium novyi sensu lato converts strains of independent lineages into distinctly different pathogens.</title>
        <authorList>
            <person name="Skarin H."/>
            <person name="Segerman B."/>
        </authorList>
    </citation>
    <scope>NUCLEOTIDE SEQUENCE [LARGE SCALE GENOMIC DNA]</scope>
    <source>
        <strain evidence="2 3">DC5</strain>
    </source>
</reference>
<name>A0A0A0IH97_CLOBO</name>
<dbReference type="InterPro" id="IPR015077">
    <property type="entry name" value="DUF1858"/>
</dbReference>
<dbReference type="InterPro" id="IPR023883">
    <property type="entry name" value="CHP03980_redox-disulphide"/>
</dbReference>
<evidence type="ECO:0000313" key="3">
    <source>
        <dbReference type="Proteomes" id="UP000030014"/>
    </source>
</evidence>
<gene>
    <name evidence="2" type="ORF">Z955_09740</name>
</gene>
<dbReference type="RefSeq" id="WP_013724271.1">
    <property type="nucleotide sequence ID" value="NZ_JDRY01000042.1"/>
</dbReference>
<dbReference type="AlphaFoldDB" id="A0A0A0IH97"/>
<dbReference type="PANTHER" id="PTHR39341">
    <property type="entry name" value="BSL7085 PROTEIN"/>
    <property type="match status" value="1"/>
</dbReference>
<dbReference type="Gene3D" id="1.10.3910.10">
    <property type="entry name" value="SP0561-like"/>
    <property type="match status" value="1"/>
</dbReference>